<dbReference type="SUPFAM" id="SSF47576">
    <property type="entry name" value="Calponin-homology domain, CH-domain"/>
    <property type="match status" value="1"/>
</dbReference>
<feature type="domain" description="BMERB" evidence="21">
    <location>
        <begin position="1455"/>
        <end position="1599"/>
    </location>
</feature>
<evidence type="ECO:0000256" key="3">
    <source>
        <dbReference type="ARBA" id="ARBA00008223"/>
    </source>
</evidence>
<dbReference type="Pfam" id="PF00307">
    <property type="entry name" value="CH"/>
    <property type="match status" value="1"/>
</dbReference>
<keyword evidence="10" id="KW-0521">NADP</keyword>
<feature type="domain" description="LIM zinc-binding" evidence="20">
    <location>
        <begin position="940"/>
        <end position="1006"/>
    </location>
</feature>
<evidence type="ECO:0000256" key="6">
    <source>
        <dbReference type="ARBA" id="ARBA00022630"/>
    </source>
</evidence>
<feature type="domain" description="Calponin-homology (CH)" evidence="19">
    <location>
        <begin position="501"/>
        <end position="605"/>
    </location>
</feature>
<keyword evidence="8" id="KW-0274">FAD</keyword>
<feature type="compositionally biased region" description="Basic residues" evidence="18">
    <location>
        <begin position="1270"/>
        <end position="1279"/>
    </location>
</feature>
<dbReference type="SMART" id="SM01203">
    <property type="entry name" value="DUF3585"/>
    <property type="match status" value="1"/>
</dbReference>
<dbReference type="Gene3D" id="1.10.418.10">
    <property type="entry name" value="Calponin-like domain"/>
    <property type="match status" value="1"/>
</dbReference>
<dbReference type="PROSITE" id="PS51848">
    <property type="entry name" value="BMERB"/>
    <property type="match status" value="1"/>
</dbReference>
<dbReference type="InterPro" id="IPR001715">
    <property type="entry name" value="CH_dom"/>
</dbReference>
<evidence type="ECO:0000256" key="17">
    <source>
        <dbReference type="SAM" id="Coils"/>
    </source>
</evidence>
<sequence>MDANRLFDAFVAATSFTKIQQLFTQLCALLDIDPCDNFNVFRRLKTELNDWRAQKLWSLLEKRAEQKEYCHQKACERLSILVIGAGPCGLRSAIECAFLGAYVVLVEQRDCFSRNNVLHIWPFVIQDLKNLGIKIFYPKFCRGSIDHISIRQLQIFLVKIALVLGVQIHDSITFHRLIFPKPNENGIVEGWRAEFDPPRHILSNFVFDALIGADGKRNTVPGFPKRELRGKLAIGITANFVNQRTLAEEKVQEISGVAYIFNQQFFKDMKEATGVDLENIVYYKDETHYFVMCAKKQSLLEKGVIIQEKLCDYAAEAADFATGGNLPSLKYARNHSGNEDIAMFDFTSLFSAQCSVRLVERTLKLIYAEVFYSRGLLCLLLTRCLLPFWPTGSGCARGFLGVFDAAWMLRSYGLNRQGLMVLLAERESVYRLLAQAKPDNLHKNTHKYTIDPRTRYVSLEMTVQPHEISHLIDTDNPRNVETNQALPLRATKAADCISETYITRYRLWKFCHQALGAYHLHIFNFLECWNDGRALAALLGKFRPDLVDYLSLCAVDDPNAVIEKIFAAVKEEYGIEPPCKNHAEWVDTSTDLRAAYISVIVEALKSDSQRMRETLMNAIRTSTISHKRKTRQIDASHTKKTEPIRRRASDLLNAFSSTTVLNENVNQVMKDFMENKQDIDVEEIRDAETALSDDEKSGYPKSCKRLDRNVLMQSVISQPTKYQTRRPAVEKLNPERLHAVEKIVSGELEKEKTEEIYRNKHRLANVFTRKMDRHDIDEMESKLEQTAMGLLFNKEQYRVLTSKEQKIITANAAAARRTVNEGFKYANEKYKEIDEKLSKAEALLKNQNLVGIDIVSRTKNKNGGVTIKNGNKPKNVGKCPPPLPPKKAILQENRSNSISHPENQTVIFRSKLPFSNNSSRPCSVPAMQLSCDSVNARRQIICQLCLKIVYLAERMQVEGMFIHKKCFRCAFCGQPLRLGNCAQDRNLRNFNPRFFCMQHINLPVIEKIARIEKNGCRTNDIAGSYLSTLNNTVNTVNGSTASFINQSTTVSAVQRTGRNSPTTLLGKTMEKMRAQKEAIAALSSSEHATREGAEFEIHCQKIATKEKTTLASSNGTCSIGQDNFSDEELLEYDSEYLSSDNYDEDEDDDNSDFMEDELVDLESVVLENFDNSMNKSLTEVQVLKLLKIFKERRQQKFFKEHPNILSPGRECDTPDENFDATVTKNKRKMVAVVKAGSSKSLIPEILTSFMEIKEQAHTKSKLKTDEKSKLCRSSKRHSIPKQSLKGVSHFPRNLSPDLSRSDIERTYRTSSMDRTADFAHCSSLSSNDYFQKTDAIHSRPTIQTNFGLLAQMFSTERVKTPQFNNKVDRIISHFANPDGIAEDFNLHGANVKNQKDAEEKILSRCASTPAFQALGSLAKKHSSFYQSTASSSHCAVGSIKTDLPDFQKLAEKILRQKEQERISAAQDMQRELEEIDVRKLEVEAVAGDLERRLRDDAENLWILEQWLLYVQEMTQLKQREEELKLRISELELNDKYKSLQLQLKEVQNIGDGVLFASNSQAEKSILKKTLAVLEMRDAIQKQLKVIRERALQQKILEPATLIELKGASYRNFKPVFI</sequence>
<evidence type="ECO:0000256" key="10">
    <source>
        <dbReference type="ARBA" id="ARBA00022857"/>
    </source>
</evidence>
<dbReference type="PROSITE" id="PS50021">
    <property type="entry name" value="CH"/>
    <property type="match status" value="1"/>
</dbReference>
<evidence type="ECO:0000259" key="19">
    <source>
        <dbReference type="PROSITE" id="PS50021"/>
    </source>
</evidence>
<dbReference type="Gene3D" id="3.50.50.60">
    <property type="entry name" value="FAD/NAD(P)-binding domain"/>
    <property type="match status" value="1"/>
</dbReference>
<evidence type="ECO:0000256" key="15">
    <source>
        <dbReference type="ARBA" id="ARBA00049522"/>
    </source>
</evidence>
<evidence type="ECO:0000256" key="4">
    <source>
        <dbReference type="ARBA" id="ARBA00012709"/>
    </source>
</evidence>
<comment type="catalytic activity">
    <reaction evidence="15">
        <text>L-methionyl-[F-actin] + NADPH + O2 + H(+) = L-methionyl-(R)-S-oxide-[F-actin] + NADP(+) + H2O</text>
        <dbReference type="Rhea" id="RHEA:51308"/>
        <dbReference type="Rhea" id="RHEA-COMP:12953"/>
        <dbReference type="Rhea" id="RHEA-COMP:12956"/>
        <dbReference type="ChEBI" id="CHEBI:15377"/>
        <dbReference type="ChEBI" id="CHEBI:15378"/>
        <dbReference type="ChEBI" id="CHEBI:15379"/>
        <dbReference type="ChEBI" id="CHEBI:16044"/>
        <dbReference type="ChEBI" id="CHEBI:45764"/>
        <dbReference type="ChEBI" id="CHEBI:57783"/>
        <dbReference type="ChEBI" id="CHEBI:58349"/>
        <dbReference type="EC" id="1.14.13.225"/>
    </reaction>
</comment>
<organism evidence="22 23">
    <name type="scientific">Onchocerca flexuosa</name>
    <dbReference type="NCBI Taxonomy" id="387005"/>
    <lineage>
        <taxon>Eukaryota</taxon>
        <taxon>Metazoa</taxon>
        <taxon>Ecdysozoa</taxon>
        <taxon>Nematoda</taxon>
        <taxon>Chromadorea</taxon>
        <taxon>Rhabditida</taxon>
        <taxon>Spirurina</taxon>
        <taxon>Spiruromorpha</taxon>
        <taxon>Filarioidea</taxon>
        <taxon>Onchocercidae</taxon>
        <taxon>Onchocerca</taxon>
    </lineage>
</organism>
<evidence type="ECO:0000259" key="20">
    <source>
        <dbReference type="PROSITE" id="PS50023"/>
    </source>
</evidence>
<keyword evidence="13 16" id="KW-0440">LIM domain</keyword>
<accession>A0A238C188</accession>
<comment type="subcellular location">
    <subcellularLocation>
        <location evidence="2">Cytoplasm</location>
    </subcellularLocation>
</comment>
<dbReference type="GO" id="GO:0046872">
    <property type="term" value="F:metal ion binding"/>
    <property type="evidence" value="ECO:0007669"/>
    <property type="project" value="UniProtKB-KW"/>
</dbReference>
<evidence type="ECO:0000256" key="2">
    <source>
        <dbReference type="ARBA" id="ARBA00004496"/>
    </source>
</evidence>
<evidence type="ECO:0000256" key="16">
    <source>
        <dbReference type="PROSITE-ProRule" id="PRU00125"/>
    </source>
</evidence>
<proteinExistence type="inferred from homology"/>
<dbReference type="InterPro" id="IPR050540">
    <property type="entry name" value="F-actin_Monoox_Mical"/>
</dbReference>
<evidence type="ECO:0000259" key="21">
    <source>
        <dbReference type="PROSITE" id="PS51848"/>
    </source>
</evidence>
<reference evidence="22 23" key="1">
    <citation type="submission" date="2015-12" db="EMBL/GenBank/DDBJ databases">
        <title>Draft genome of the nematode, Onchocerca flexuosa.</title>
        <authorList>
            <person name="Mitreva M."/>
        </authorList>
    </citation>
    <scope>NUCLEOTIDE SEQUENCE [LARGE SCALE GENOMIC DNA]</scope>
    <source>
        <strain evidence="22">Red Deer</strain>
    </source>
</reference>
<keyword evidence="14" id="KW-0009">Actin-binding</keyword>
<keyword evidence="6" id="KW-0285">Flavoprotein</keyword>
<evidence type="ECO:0000256" key="1">
    <source>
        <dbReference type="ARBA" id="ARBA00001974"/>
    </source>
</evidence>
<feature type="region of interest" description="Disordered" evidence="18">
    <location>
        <begin position="1258"/>
        <end position="1291"/>
    </location>
</feature>
<dbReference type="OrthoDB" id="20799at2759"/>
<dbReference type="InterPro" id="IPR001781">
    <property type="entry name" value="Znf_LIM"/>
</dbReference>
<evidence type="ECO:0000313" key="22">
    <source>
        <dbReference type="EMBL" id="OZC11241.1"/>
    </source>
</evidence>
<evidence type="ECO:0000256" key="13">
    <source>
        <dbReference type="ARBA" id="ARBA00023038"/>
    </source>
</evidence>
<evidence type="ECO:0000256" key="7">
    <source>
        <dbReference type="ARBA" id="ARBA00022723"/>
    </source>
</evidence>
<dbReference type="GO" id="GO:0005737">
    <property type="term" value="C:cytoplasm"/>
    <property type="evidence" value="ECO:0007669"/>
    <property type="project" value="UniProtKB-SubCell"/>
</dbReference>
<dbReference type="GO" id="GO:0003779">
    <property type="term" value="F:actin binding"/>
    <property type="evidence" value="ECO:0007669"/>
    <property type="project" value="UniProtKB-KW"/>
</dbReference>
<protein>
    <recommendedName>
        <fullName evidence="4">F-actin monooxygenase</fullName>
        <ecNumber evidence="4">1.14.13.225</ecNumber>
    </recommendedName>
</protein>
<dbReference type="EC" id="1.14.13.225" evidence="4"/>
<dbReference type="SUPFAM" id="SSF51905">
    <property type="entry name" value="FAD/NAD(P)-binding domain"/>
    <property type="match status" value="1"/>
</dbReference>
<keyword evidence="7 16" id="KW-0479">Metal-binding</keyword>
<keyword evidence="11" id="KW-0560">Oxidoreductase</keyword>
<evidence type="ECO:0000256" key="8">
    <source>
        <dbReference type="ARBA" id="ARBA00022827"/>
    </source>
</evidence>
<evidence type="ECO:0000313" key="23">
    <source>
        <dbReference type="Proteomes" id="UP000242913"/>
    </source>
</evidence>
<feature type="coiled-coil region" evidence="17">
    <location>
        <begin position="1513"/>
        <end position="1549"/>
    </location>
</feature>
<comment type="similarity">
    <text evidence="3">Belongs to the Mical family.</text>
</comment>
<name>A0A238C188_9BILA</name>
<dbReference type="Pfam" id="PF12130">
    <property type="entry name" value="bMERB_dom"/>
    <property type="match status" value="1"/>
</dbReference>
<evidence type="ECO:0000256" key="18">
    <source>
        <dbReference type="SAM" id="MobiDB-lite"/>
    </source>
</evidence>
<dbReference type="PANTHER" id="PTHR23167:SF54">
    <property type="entry name" value="[F-ACTIN]-MONOOXYGENASE MICAL"/>
    <property type="match status" value="1"/>
</dbReference>
<evidence type="ECO:0000256" key="14">
    <source>
        <dbReference type="ARBA" id="ARBA00023203"/>
    </source>
</evidence>
<feature type="coiled-coil region" evidence="17">
    <location>
        <begin position="1454"/>
        <end position="1485"/>
    </location>
</feature>
<gene>
    <name evidence="22" type="ORF">X798_01657</name>
</gene>
<keyword evidence="23" id="KW-1185">Reference proteome</keyword>
<dbReference type="InterPro" id="IPR036872">
    <property type="entry name" value="CH_dom_sf"/>
</dbReference>
<dbReference type="InterPro" id="IPR057494">
    <property type="entry name" value="Rossman_Mical"/>
</dbReference>
<dbReference type="Gene3D" id="2.10.110.10">
    <property type="entry name" value="Cysteine Rich Protein"/>
    <property type="match status" value="1"/>
</dbReference>
<dbReference type="PROSITE" id="PS50023">
    <property type="entry name" value="LIM_DOMAIN_2"/>
    <property type="match status" value="1"/>
</dbReference>
<keyword evidence="5" id="KW-0963">Cytoplasm</keyword>
<dbReference type="CDD" id="cd09358">
    <property type="entry name" value="LIM_Mical_like"/>
    <property type="match status" value="1"/>
</dbReference>
<feature type="compositionally biased region" description="Basic and acidic residues" evidence="18">
    <location>
        <begin position="1258"/>
        <end position="1269"/>
    </location>
</feature>
<keyword evidence="17" id="KW-0175">Coiled coil</keyword>
<dbReference type="PANTHER" id="PTHR23167">
    <property type="entry name" value="CALPONIN HOMOLOGY DOMAIN-CONTAINING PROTEIN DDB_G0272472-RELATED"/>
    <property type="match status" value="1"/>
</dbReference>
<dbReference type="PRINTS" id="PR00420">
    <property type="entry name" value="RNGMNOXGNASE"/>
</dbReference>
<dbReference type="GO" id="GO:0120501">
    <property type="term" value="F:F-actin monooxygenase activity"/>
    <property type="evidence" value="ECO:0007669"/>
    <property type="project" value="UniProtKB-EC"/>
</dbReference>
<evidence type="ECO:0000256" key="12">
    <source>
        <dbReference type="ARBA" id="ARBA00023033"/>
    </source>
</evidence>
<dbReference type="Pfam" id="PF25413">
    <property type="entry name" value="Rossman_Mical"/>
    <property type="match status" value="1"/>
</dbReference>
<dbReference type="EMBL" id="KZ269981">
    <property type="protein sequence ID" value="OZC11241.1"/>
    <property type="molecule type" value="Genomic_DNA"/>
</dbReference>
<evidence type="ECO:0000256" key="11">
    <source>
        <dbReference type="ARBA" id="ARBA00023002"/>
    </source>
</evidence>
<evidence type="ECO:0000256" key="9">
    <source>
        <dbReference type="ARBA" id="ARBA00022833"/>
    </source>
</evidence>
<keyword evidence="9 16" id="KW-0862">Zinc</keyword>
<dbReference type="SMART" id="SM00132">
    <property type="entry name" value="LIM"/>
    <property type="match status" value="1"/>
</dbReference>
<evidence type="ECO:0000256" key="5">
    <source>
        <dbReference type="ARBA" id="ARBA00022490"/>
    </source>
</evidence>
<dbReference type="Proteomes" id="UP000242913">
    <property type="component" value="Unassembled WGS sequence"/>
</dbReference>
<comment type="cofactor">
    <cofactor evidence="1">
        <name>FAD</name>
        <dbReference type="ChEBI" id="CHEBI:57692"/>
    </cofactor>
</comment>
<dbReference type="InterPro" id="IPR036188">
    <property type="entry name" value="FAD/NAD-bd_sf"/>
</dbReference>
<keyword evidence="12" id="KW-0503">Monooxygenase</keyword>
<dbReference type="InterPro" id="IPR022735">
    <property type="entry name" value="bMERB_dom"/>
</dbReference>